<accession>A0AAJ0HAN4</accession>
<evidence type="ECO:0000313" key="8">
    <source>
        <dbReference type="Proteomes" id="UP001275084"/>
    </source>
</evidence>
<comment type="caution">
    <text evidence="7">The sequence shown here is derived from an EMBL/GenBank/DDBJ whole genome shotgun (WGS) entry which is preliminary data.</text>
</comment>
<evidence type="ECO:0000256" key="3">
    <source>
        <dbReference type="ARBA" id="ARBA00022801"/>
    </source>
</evidence>
<evidence type="ECO:0000256" key="5">
    <source>
        <dbReference type="SAM" id="MobiDB-lite"/>
    </source>
</evidence>
<feature type="compositionally biased region" description="Low complexity" evidence="5">
    <location>
        <begin position="55"/>
        <end position="74"/>
    </location>
</feature>
<evidence type="ECO:0000256" key="1">
    <source>
        <dbReference type="ARBA" id="ARBA00005234"/>
    </source>
</evidence>
<dbReference type="SUPFAM" id="SSF54001">
    <property type="entry name" value="Cysteine proteinases"/>
    <property type="match status" value="1"/>
</dbReference>
<dbReference type="Gene3D" id="3.40.395.10">
    <property type="entry name" value="Adenoviral Proteinase, Chain A"/>
    <property type="match status" value="1"/>
</dbReference>
<evidence type="ECO:0000259" key="6">
    <source>
        <dbReference type="PROSITE" id="PS50600"/>
    </source>
</evidence>
<evidence type="ECO:0000313" key="7">
    <source>
        <dbReference type="EMBL" id="KAK3344502.1"/>
    </source>
</evidence>
<organism evidence="7 8">
    <name type="scientific">Lasiosphaeria hispida</name>
    <dbReference type="NCBI Taxonomy" id="260671"/>
    <lineage>
        <taxon>Eukaryota</taxon>
        <taxon>Fungi</taxon>
        <taxon>Dikarya</taxon>
        <taxon>Ascomycota</taxon>
        <taxon>Pezizomycotina</taxon>
        <taxon>Sordariomycetes</taxon>
        <taxon>Sordariomycetidae</taxon>
        <taxon>Sordariales</taxon>
        <taxon>Lasiosphaeriaceae</taxon>
        <taxon>Lasiosphaeria</taxon>
    </lineage>
</organism>
<dbReference type="InterPro" id="IPR038765">
    <property type="entry name" value="Papain-like_cys_pep_sf"/>
</dbReference>
<feature type="region of interest" description="Disordered" evidence="5">
    <location>
        <begin position="1"/>
        <end position="78"/>
    </location>
</feature>
<dbReference type="EMBL" id="JAUIQD010000007">
    <property type="protein sequence ID" value="KAK3344502.1"/>
    <property type="molecule type" value="Genomic_DNA"/>
</dbReference>
<gene>
    <name evidence="7" type="ORF">B0T25DRAFT_557183</name>
</gene>
<feature type="region of interest" description="Disordered" evidence="5">
    <location>
        <begin position="535"/>
        <end position="623"/>
    </location>
</feature>
<dbReference type="GO" id="GO:0019783">
    <property type="term" value="F:ubiquitin-like protein peptidase activity"/>
    <property type="evidence" value="ECO:0007669"/>
    <property type="project" value="UniProtKB-ARBA"/>
</dbReference>
<feature type="coiled-coil region" evidence="4">
    <location>
        <begin position="756"/>
        <end position="804"/>
    </location>
</feature>
<evidence type="ECO:0000256" key="4">
    <source>
        <dbReference type="SAM" id="Coils"/>
    </source>
</evidence>
<dbReference type="Pfam" id="PF02902">
    <property type="entry name" value="Peptidase_C48"/>
    <property type="match status" value="1"/>
</dbReference>
<dbReference type="GO" id="GO:0006508">
    <property type="term" value="P:proteolysis"/>
    <property type="evidence" value="ECO:0007669"/>
    <property type="project" value="UniProtKB-KW"/>
</dbReference>
<feature type="domain" description="Ubiquitin-like protease family profile" evidence="6">
    <location>
        <begin position="329"/>
        <end position="481"/>
    </location>
</feature>
<keyword evidence="4" id="KW-0175">Coiled coil</keyword>
<keyword evidence="8" id="KW-1185">Reference proteome</keyword>
<keyword evidence="3" id="KW-0378">Hydrolase</keyword>
<dbReference type="GO" id="GO:0008234">
    <property type="term" value="F:cysteine-type peptidase activity"/>
    <property type="evidence" value="ECO:0007669"/>
    <property type="project" value="InterPro"/>
</dbReference>
<keyword evidence="2" id="KW-0645">Protease</keyword>
<reference evidence="7" key="2">
    <citation type="submission" date="2023-06" db="EMBL/GenBank/DDBJ databases">
        <authorList>
            <consortium name="Lawrence Berkeley National Laboratory"/>
            <person name="Haridas S."/>
            <person name="Hensen N."/>
            <person name="Bonometti L."/>
            <person name="Westerberg I."/>
            <person name="Brannstrom I.O."/>
            <person name="Guillou S."/>
            <person name="Cros-Aarteil S."/>
            <person name="Calhoun S."/>
            <person name="Kuo A."/>
            <person name="Mondo S."/>
            <person name="Pangilinan J."/>
            <person name="Riley R."/>
            <person name="Labutti K."/>
            <person name="Andreopoulos B."/>
            <person name="Lipzen A."/>
            <person name="Chen C."/>
            <person name="Yanf M."/>
            <person name="Daum C."/>
            <person name="Ng V."/>
            <person name="Clum A."/>
            <person name="Steindorff A."/>
            <person name="Ohm R."/>
            <person name="Martin F."/>
            <person name="Silar P."/>
            <person name="Natvig D."/>
            <person name="Lalanne C."/>
            <person name="Gautier V."/>
            <person name="Ament-Velasquez S.L."/>
            <person name="Kruys A."/>
            <person name="Hutchinson M.I."/>
            <person name="Powell A.J."/>
            <person name="Barry K."/>
            <person name="Miller A.N."/>
            <person name="Grigoriev I.V."/>
            <person name="Debuchy R."/>
            <person name="Gladieux P."/>
            <person name="Thoren M.H."/>
            <person name="Johannesson H."/>
        </authorList>
    </citation>
    <scope>NUCLEOTIDE SEQUENCE</scope>
    <source>
        <strain evidence="7">CBS 955.72</strain>
    </source>
</reference>
<proteinExistence type="inferred from homology"/>
<reference evidence="7" key="1">
    <citation type="journal article" date="2023" name="Mol. Phylogenet. Evol.">
        <title>Genome-scale phylogeny and comparative genomics of the fungal order Sordariales.</title>
        <authorList>
            <person name="Hensen N."/>
            <person name="Bonometti L."/>
            <person name="Westerberg I."/>
            <person name="Brannstrom I.O."/>
            <person name="Guillou S."/>
            <person name="Cros-Aarteil S."/>
            <person name="Calhoun S."/>
            <person name="Haridas S."/>
            <person name="Kuo A."/>
            <person name="Mondo S."/>
            <person name="Pangilinan J."/>
            <person name="Riley R."/>
            <person name="LaButti K."/>
            <person name="Andreopoulos B."/>
            <person name="Lipzen A."/>
            <person name="Chen C."/>
            <person name="Yan M."/>
            <person name="Daum C."/>
            <person name="Ng V."/>
            <person name="Clum A."/>
            <person name="Steindorff A."/>
            <person name="Ohm R.A."/>
            <person name="Martin F."/>
            <person name="Silar P."/>
            <person name="Natvig D.O."/>
            <person name="Lalanne C."/>
            <person name="Gautier V."/>
            <person name="Ament-Velasquez S.L."/>
            <person name="Kruys A."/>
            <person name="Hutchinson M.I."/>
            <person name="Powell A.J."/>
            <person name="Barry K."/>
            <person name="Miller A.N."/>
            <person name="Grigoriev I.V."/>
            <person name="Debuchy R."/>
            <person name="Gladieux P."/>
            <person name="Hiltunen Thoren M."/>
            <person name="Johannesson H."/>
        </authorList>
    </citation>
    <scope>NUCLEOTIDE SEQUENCE</scope>
    <source>
        <strain evidence="7">CBS 955.72</strain>
    </source>
</reference>
<dbReference type="PROSITE" id="PS50600">
    <property type="entry name" value="ULP_PROTEASE"/>
    <property type="match status" value="1"/>
</dbReference>
<sequence length="816" mass="89422">MSSSFWVLPTDITRRKNSSSGNLTSSTFAMPPLPQYRPEATVSMENESTNNLRGSAPASSRSASASPSPPSNASDQHLLVKTIRTDTGRKALIPATIGTEPSRARAAALSLASHSGKVKLVLAEAKGTLNKTERAAIFRQEHYERKIAFLDKAWGSGSDDYVSRPWRPPVYTSSARPASYNVIDYMKTITACAIALRIPLDWAQAQANVDSPLHLLTQRLPKGCHVTALMQRISREMKQTVSDQGKDIDWIDDDVSVVDSIADHSSVASGVGLDGNEDDRSLEPEEARRVHSSAPKLGDGDSMIDAAPLLDSLLRSPKPEPTWDVSGFKTNIFRAIIELERPDARLHDDTIQAVMDAIHSRLHPDRAGKVTFVSPLWFEIDGAHPEDMCRIKPDTELALIPLHHRHPVEHWTCVAVQLKERVICHYDSAPGFSRRTKVSKTLEGFFTEKMGFPFTVTEKECQGQSDNIQCGVFVLCVLRQLADGKSVTTINAEAERKAFAALLRSGEVVRPVSVVSSTEPEINCLLHLSSNIATRSTNKRSRNSPEPPPRERGLAGITFSGNVLPLEPLLEDPSSEHGNEPLLGLGEDLEDVPPSSPHDSLLPTCENDDGPDVTTGDPQSSFVESPNDTAWTQLLVQLKTFVPPGVDSIPPDQLHQQLQDLRQRHGELTAQVENQETNCDQLKAFAAKADTKLTEYRRLYKESDAWLQNCISTVPAFVNAPRDSIPSHAFDTSPLQATEAALVMLRMTSASSLSQLQTLEKEAEHATGAATAAKEANDQCLAQLAEVEKALVEKKKMLNIARRRQELMQTIGLAGC</sequence>
<dbReference type="InterPro" id="IPR003653">
    <property type="entry name" value="Peptidase_C48_C"/>
</dbReference>
<evidence type="ECO:0000256" key="2">
    <source>
        <dbReference type="ARBA" id="ARBA00022670"/>
    </source>
</evidence>
<feature type="compositionally biased region" description="Polar residues" evidence="5">
    <location>
        <begin position="43"/>
        <end position="53"/>
    </location>
</feature>
<dbReference type="AlphaFoldDB" id="A0AAJ0HAN4"/>
<name>A0AAJ0HAN4_9PEZI</name>
<comment type="similarity">
    <text evidence="1">Belongs to the peptidase C48 family.</text>
</comment>
<protein>
    <recommendedName>
        <fullName evidence="6">Ubiquitin-like protease family profile domain-containing protein</fullName>
    </recommendedName>
</protein>
<dbReference type="Proteomes" id="UP001275084">
    <property type="component" value="Unassembled WGS sequence"/>
</dbReference>
<feature type="compositionally biased region" description="Polar residues" evidence="5">
    <location>
        <begin position="18"/>
        <end position="28"/>
    </location>
</feature>